<feature type="non-terminal residue" evidence="1">
    <location>
        <position position="1"/>
    </location>
</feature>
<name>A0ABT6ETN7_9PAST</name>
<protein>
    <submittedName>
        <fullName evidence="1">Uncharacterized protein</fullName>
    </submittedName>
</protein>
<sequence length="105" mass="12400">VGLTIYAVIRKLSMKTINGKSWITWWNKKLLKNRPHFELFILNKLTCGEFYRRVTSGRISGKICKKYRYYVAVAQNLKYNINRSKIFDALNFKTGLRAFLLVNFS</sequence>
<evidence type="ECO:0000313" key="1">
    <source>
        <dbReference type="EMBL" id="MDG2946914.1"/>
    </source>
</evidence>
<reference evidence="1 2" key="1">
    <citation type="submission" date="2023-03" db="EMBL/GenBank/DDBJ databases">
        <title>Classification of Bisgaard taxon 6 and taxon 10 as Exercitatus varius gen. nov., spec. nov.</title>
        <authorList>
            <person name="Christensen H."/>
        </authorList>
    </citation>
    <scope>NUCLEOTIDE SEQUENCE [LARGE SCALE GENOMIC DNA]</scope>
    <source>
        <strain evidence="1 2">23350_01</strain>
    </source>
</reference>
<comment type="caution">
    <text evidence="1">The sequence shown here is derived from an EMBL/GenBank/DDBJ whole genome shotgun (WGS) entry which is preliminary data.</text>
</comment>
<dbReference type="Proteomes" id="UP001216057">
    <property type="component" value="Unassembled WGS sequence"/>
</dbReference>
<gene>
    <name evidence="1" type="ORF">P7M32_10845</name>
</gene>
<dbReference type="EMBL" id="JARQTX010000020">
    <property type="protein sequence ID" value="MDG2946914.1"/>
    <property type="molecule type" value="Genomic_DNA"/>
</dbReference>
<keyword evidence="2" id="KW-1185">Reference proteome</keyword>
<accession>A0ABT6ETN7</accession>
<organism evidence="1 2">
    <name type="scientific">Exercitatus varius</name>
    <dbReference type="NCBI Taxonomy" id="67857"/>
    <lineage>
        <taxon>Bacteria</taxon>
        <taxon>Pseudomonadati</taxon>
        <taxon>Pseudomonadota</taxon>
        <taxon>Gammaproteobacteria</taxon>
        <taxon>Pasteurellales</taxon>
        <taxon>Pasteurellaceae</taxon>
        <taxon>Exercitatus</taxon>
    </lineage>
</organism>
<proteinExistence type="predicted"/>
<evidence type="ECO:0000313" key="2">
    <source>
        <dbReference type="Proteomes" id="UP001216057"/>
    </source>
</evidence>